<dbReference type="EMBL" id="QFPJ01000005">
    <property type="protein sequence ID" value="PZQ23754.1"/>
    <property type="molecule type" value="Genomic_DNA"/>
</dbReference>
<sequence>MTRHSSFILRRLRRSESGAAILEFALTAPVFLMLLMGIFDFSWQLYAQQVLQGAVSQSARMATLEGYATDQTALDTMVRNKVKQVYPAATVTFSRNAYQSFDQVGKPEPLTDKNGNGRWDSGECFEDLNGTGSWEADSSVAGNGGADSVVLYAARMRFDRILPLWKMLGQDQMTTLTATTVLRNQPYTTGSAKREVICDK</sequence>
<evidence type="ECO:0000313" key="3">
    <source>
        <dbReference type="EMBL" id="PZQ23754.1"/>
    </source>
</evidence>
<name>A0A2W5L648_SPHMC</name>
<evidence type="ECO:0000313" key="4">
    <source>
        <dbReference type="Proteomes" id="UP000248597"/>
    </source>
</evidence>
<keyword evidence="1" id="KW-1133">Transmembrane helix</keyword>
<comment type="caution">
    <text evidence="3">The sequence shown here is derived from an EMBL/GenBank/DDBJ whole genome shotgun (WGS) entry which is preliminary data.</text>
</comment>
<protein>
    <submittedName>
        <fullName evidence="3">Pilus assembly protein TadE</fullName>
    </submittedName>
</protein>
<evidence type="ECO:0000259" key="2">
    <source>
        <dbReference type="Pfam" id="PF07811"/>
    </source>
</evidence>
<feature type="transmembrane region" description="Helical" evidence="1">
    <location>
        <begin position="21"/>
        <end position="43"/>
    </location>
</feature>
<feature type="domain" description="TadE-like" evidence="2">
    <location>
        <begin position="18"/>
        <end position="60"/>
    </location>
</feature>
<proteinExistence type="predicted"/>
<gene>
    <name evidence="3" type="ORF">DI569_03290</name>
</gene>
<accession>A0A2W5L648</accession>
<evidence type="ECO:0000256" key="1">
    <source>
        <dbReference type="SAM" id="Phobius"/>
    </source>
</evidence>
<dbReference type="Proteomes" id="UP000248597">
    <property type="component" value="Unassembled WGS sequence"/>
</dbReference>
<organism evidence="3 4">
    <name type="scientific">Sphingopyxis macrogoltabida</name>
    <name type="common">Sphingomonas macrogoltabidus</name>
    <dbReference type="NCBI Taxonomy" id="33050"/>
    <lineage>
        <taxon>Bacteria</taxon>
        <taxon>Pseudomonadati</taxon>
        <taxon>Pseudomonadota</taxon>
        <taxon>Alphaproteobacteria</taxon>
        <taxon>Sphingomonadales</taxon>
        <taxon>Sphingomonadaceae</taxon>
        <taxon>Sphingopyxis</taxon>
    </lineage>
</organism>
<dbReference type="InterPro" id="IPR012495">
    <property type="entry name" value="TadE-like_dom"/>
</dbReference>
<keyword evidence="1" id="KW-0472">Membrane</keyword>
<reference evidence="3 4" key="1">
    <citation type="submission" date="2017-08" db="EMBL/GenBank/DDBJ databases">
        <title>Infants hospitalized years apart are colonized by the same room-sourced microbial strains.</title>
        <authorList>
            <person name="Brooks B."/>
            <person name="Olm M.R."/>
            <person name="Firek B.A."/>
            <person name="Baker R."/>
            <person name="Thomas B.C."/>
            <person name="Morowitz M.J."/>
            <person name="Banfield J.F."/>
        </authorList>
    </citation>
    <scope>NUCLEOTIDE SEQUENCE [LARGE SCALE GENOMIC DNA]</scope>
    <source>
        <strain evidence="3">S2_005_003_R2_47</strain>
    </source>
</reference>
<dbReference type="Pfam" id="PF07811">
    <property type="entry name" value="TadE"/>
    <property type="match status" value="1"/>
</dbReference>
<keyword evidence="1" id="KW-0812">Transmembrane</keyword>
<dbReference type="AlphaFoldDB" id="A0A2W5L648"/>